<dbReference type="Gene3D" id="2.60.40.10">
    <property type="entry name" value="Immunoglobulins"/>
    <property type="match status" value="3"/>
</dbReference>
<dbReference type="AlphaFoldDB" id="A0A151ZHS3"/>
<evidence type="ECO:0000313" key="7">
    <source>
        <dbReference type="Proteomes" id="UP000076078"/>
    </source>
</evidence>
<dbReference type="PROSITE" id="PS01186">
    <property type="entry name" value="EGF_2"/>
    <property type="match status" value="1"/>
</dbReference>
<gene>
    <name evidence="6" type="ORF">DLAC_06158</name>
</gene>
<evidence type="ECO:0000256" key="1">
    <source>
        <dbReference type="ARBA" id="ARBA00022729"/>
    </source>
</evidence>
<dbReference type="InterPro" id="IPR052014">
    <property type="entry name" value="Dictyostelium_Tiger"/>
</dbReference>
<dbReference type="InterPro" id="IPR002909">
    <property type="entry name" value="IPT_dom"/>
</dbReference>
<dbReference type="PANTHER" id="PTHR31341:SF15">
    <property type="entry name" value="EGF-LIKE DOMAIN-CONTAINING PROTEIN"/>
    <property type="match status" value="1"/>
</dbReference>
<evidence type="ECO:0000313" key="6">
    <source>
        <dbReference type="EMBL" id="KYQ93465.1"/>
    </source>
</evidence>
<dbReference type="Pfam" id="PF01833">
    <property type="entry name" value="TIG"/>
    <property type="match status" value="3"/>
</dbReference>
<dbReference type="SUPFAM" id="SSF69322">
    <property type="entry name" value="Tricorn protease domain 2"/>
    <property type="match status" value="1"/>
</dbReference>
<dbReference type="CDD" id="cd00054">
    <property type="entry name" value="EGF_CA"/>
    <property type="match status" value="1"/>
</dbReference>
<reference evidence="6 7" key="1">
    <citation type="submission" date="2015-12" db="EMBL/GenBank/DDBJ databases">
        <title>Dictyostelia acquired genes for synthesis and detection of signals that induce cell-type specialization by lateral gene transfer from prokaryotes.</title>
        <authorList>
            <person name="Gloeckner G."/>
            <person name="Schaap P."/>
        </authorList>
    </citation>
    <scope>NUCLEOTIDE SEQUENCE [LARGE SCALE GENOMIC DNA]</scope>
    <source>
        <strain evidence="6 7">TK</strain>
    </source>
</reference>
<feature type="signal peptide" evidence="4">
    <location>
        <begin position="1"/>
        <end position="19"/>
    </location>
</feature>
<dbReference type="Proteomes" id="UP000076078">
    <property type="component" value="Unassembled WGS sequence"/>
</dbReference>
<evidence type="ECO:0000256" key="2">
    <source>
        <dbReference type="ARBA" id="ARBA00023180"/>
    </source>
</evidence>
<dbReference type="PANTHER" id="PTHR31341">
    <property type="entry name" value="IPT/TIG DOMAIN-CONTAINING PROTEIN-RELATED-RELATED"/>
    <property type="match status" value="1"/>
</dbReference>
<keyword evidence="3" id="KW-1015">Disulfide bond</keyword>
<sequence>MLIKINFLIIFLIFLIVNQHWIVESKLSSKVSLKILKKDGDAFIDTIVRSEFGSDTLTLSTSTNILYTIDIGSIKSLTTPITPSKVDSTILFNGMTEILAIGSGPLKRAVALSNNKVSLSDQESLLSATVYTPVGQGLWNFVKWFANDQKILSTSFDGNMMLNLYNVDLVNGITGQPTTYDSLMDDVSIMLWDDSNKLLILSNQDEIVSIKNIAVNVDSKSNQNLLTRYTAVLGGNNKMYICSGDSNGIYLEVLPYQSSGTFDALVSPVLIDDSVTSGRCLNAAYEPSSGLIFFTVKSNSGQLGVVYVKEQGLISKVDWLEGYQAGDVNPSSHSLMVDDQRVYIVTQNEIAVFSYSKTCPNNCSSHGTCVNLVCQCNNGYGTEDCSKATPTITSVSGIGYQSALGESVTIKGTGFYLSTNYTISIANSECTDLKLISATSISCKLQVEGSDLDPYQSYDISLIFDGLVASGVKLFKLKSPTVTKVSQGKDQLSIQGDNFYDSSKMVLKLGNEDLTSKCNFDSKLITCQLPDEISSGLVLKLTDTNSPTPNIIYSQAQAIAPFLDALSTTTFTTKPMTVTIFGKYFKSVAGATSVTVIEGGNSTVVTGGNVLSDMVIYTTLNVLNPTLQLSVKTTAGQSNSLNYTYVAPQIDKVEQLEKPSNSLNVFGSNFGSKFQLVHVTINGLACTVNSADHEIMNIALHPNAQPGNLSVEILSKFASTNINLKPKITEVKPLPDTKNSNITIIGEYLANSTIYLKRNNETSTLPCTSSELNYPNGSTICTFVNGTGRFEIYSVSDQPDTAQLQSPNFQSNYHGPIVTKVEPNIYTFGNAVIFTMSGRNFANVSMSVLVATEECLVQNITDSQIVCSLTPKIDPDSVENPVLIKITVDSIEGGDQSLLIYEKTCKKECLNQGKCSSATGLCECTDEFMGDDCSKLRPTTGDSSISDDPSSSNQLPYISYWLFISVIISVIYS</sequence>
<keyword evidence="2" id="KW-0325">Glycoprotein</keyword>
<proteinExistence type="predicted"/>
<comment type="caution">
    <text evidence="6">The sequence shown here is derived from an EMBL/GenBank/DDBJ whole genome shotgun (WGS) entry which is preliminary data.</text>
</comment>
<dbReference type="CDD" id="cd00603">
    <property type="entry name" value="IPT_PCSR"/>
    <property type="match status" value="1"/>
</dbReference>
<feature type="chain" id="PRO_5007593306" evidence="4">
    <location>
        <begin position="20"/>
        <end position="973"/>
    </location>
</feature>
<dbReference type="InterPro" id="IPR000742">
    <property type="entry name" value="EGF"/>
</dbReference>
<keyword evidence="7" id="KW-1185">Reference proteome</keyword>
<dbReference type="OrthoDB" id="10001041at2759"/>
<dbReference type="Gene3D" id="2.10.25.10">
    <property type="entry name" value="Laminin"/>
    <property type="match status" value="1"/>
</dbReference>
<feature type="disulfide bond" evidence="3">
    <location>
        <begin position="905"/>
        <end position="915"/>
    </location>
</feature>
<accession>A0A151ZHS3</accession>
<dbReference type="InterPro" id="IPR014756">
    <property type="entry name" value="Ig_E-set"/>
</dbReference>
<dbReference type="EMBL" id="LODT01000028">
    <property type="protein sequence ID" value="KYQ93465.1"/>
    <property type="molecule type" value="Genomic_DNA"/>
</dbReference>
<organism evidence="6 7">
    <name type="scientific">Tieghemostelium lacteum</name>
    <name type="common">Slime mold</name>
    <name type="synonym">Dictyostelium lacteum</name>
    <dbReference type="NCBI Taxonomy" id="361077"/>
    <lineage>
        <taxon>Eukaryota</taxon>
        <taxon>Amoebozoa</taxon>
        <taxon>Evosea</taxon>
        <taxon>Eumycetozoa</taxon>
        <taxon>Dictyostelia</taxon>
        <taxon>Dictyosteliales</taxon>
        <taxon>Raperosteliaceae</taxon>
        <taxon>Tieghemostelium</taxon>
    </lineage>
</organism>
<dbReference type="STRING" id="361077.A0A151ZHS3"/>
<dbReference type="PROSITE" id="PS50026">
    <property type="entry name" value="EGF_3"/>
    <property type="match status" value="1"/>
</dbReference>
<dbReference type="InterPro" id="IPR013783">
    <property type="entry name" value="Ig-like_fold"/>
</dbReference>
<dbReference type="PROSITE" id="PS00022">
    <property type="entry name" value="EGF_1"/>
    <property type="match status" value="1"/>
</dbReference>
<dbReference type="InParanoid" id="A0A151ZHS3"/>
<comment type="caution">
    <text evidence="3">Lacks conserved residue(s) required for the propagation of feature annotation.</text>
</comment>
<feature type="disulfide bond" evidence="3">
    <location>
        <begin position="924"/>
        <end position="933"/>
    </location>
</feature>
<evidence type="ECO:0000259" key="5">
    <source>
        <dbReference type="PROSITE" id="PS50026"/>
    </source>
</evidence>
<evidence type="ECO:0000256" key="4">
    <source>
        <dbReference type="SAM" id="SignalP"/>
    </source>
</evidence>
<protein>
    <submittedName>
        <fullName evidence="6">5'-nucleotidase</fullName>
    </submittedName>
</protein>
<evidence type="ECO:0000256" key="3">
    <source>
        <dbReference type="PROSITE-ProRule" id="PRU00076"/>
    </source>
</evidence>
<keyword evidence="1 4" id="KW-0732">Signal</keyword>
<dbReference type="SUPFAM" id="SSF81296">
    <property type="entry name" value="E set domains"/>
    <property type="match status" value="2"/>
</dbReference>
<feature type="domain" description="EGF-like" evidence="5">
    <location>
        <begin position="901"/>
        <end position="934"/>
    </location>
</feature>
<name>A0A151ZHS3_TIELA</name>
<keyword evidence="3" id="KW-0245">EGF-like domain</keyword>